<feature type="transmembrane region" description="Helical" evidence="2">
    <location>
        <begin position="6"/>
        <end position="29"/>
    </location>
</feature>
<evidence type="ECO:0000313" key="3">
    <source>
        <dbReference type="EMBL" id="GLD48830.1"/>
    </source>
</evidence>
<evidence type="ECO:0000256" key="2">
    <source>
        <dbReference type="SAM" id="Phobius"/>
    </source>
</evidence>
<dbReference type="AlphaFoldDB" id="A0AAD3M7V4"/>
<keyword evidence="2" id="KW-1133">Transmembrane helix</keyword>
<dbReference type="Proteomes" id="UP001279410">
    <property type="component" value="Unassembled WGS sequence"/>
</dbReference>
<evidence type="ECO:0000256" key="1">
    <source>
        <dbReference type="SAM" id="MobiDB-lite"/>
    </source>
</evidence>
<feature type="compositionally biased region" description="Polar residues" evidence="1">
    <location>
        <begin position="57"/>
        <end position="69"/>
    </location>
</feature>
<feature type="compositionally biased region" description="Polar residues" evidence="1">
    <location>
        <begin position="190"/>
        <end position="205"/>
    </location>
</feature>
<dbReference type="EMBL" id="BRZM01000007">
    <property type="protein sequence ID" value="GLD48830.1"/>
    <property type="molecule type" value="Genomic_DNA"/>
</dbReference>
<keyword evidence="2" id="KW-0812">Transmembrane</keyword>
<feature type="compositionally biased region" description="Low complexity" evidence="1">
    <location>
        <begin position="142"/>
        <end position="154"/>
    </location>
</feature>
<feature type="region of interest" description="Disordered" evidence="1">
    <location>
        <begin position="57"/>
        <end position="231"/>
    </location>
</feature>
<organism evidence="3 4">
    <name type="scientific">Lates japonicus</name>
    <name type="common">Japanese lates</name>
    <dbReference type="NCBI Taxonomy" id="270547"/>
    <lineage>
        <taxon>Eukaryota</taxon>
        <taxon>Metazoa</taxon>
        <taxon>Chordata</taxon>
        <taxon>Craniata</taxon>
        <taxon>Vertebrata</taxon>
        <taxon>Euteleostomi</taxon>
        <taxon>Actinopterygii</taxon>
        <taxon>Neopterygii</taxon>
        <taxon>Teleostei</taxon>
        <taxon>Neoteleostei</taxon>
        <taxon>Acanthomorphata</taxon>
        <taxon>Carangaria</taxon>
        <taxon>Carangaria incertae sedis</taxon>
        <taxon>Centropomidae</taxon>
        <taxon>Lates</taxon>
    </lineage>
</organism>
<keyword evidence="2" id="KW-0472">Membrane</keyword>
<keyword evidence="4" id="KW-1185">Reference proteome</keyword>
<feature type="compositionally biased region" description="Polar residues" evidence="1">
    <location>
        <begin position="78"/>
        <end position="104"/>
    </location>
</feature>
<comment type="caution">
    <text evidence="3">The sequence shown here is derived from an EMBL/GenBank/DDBJ whole genome shotgun (WGS) entry which is preliminary data.</text>
</comment>
<feature type="compositionally biased region" description="Basic and acidic residues" evidence="1">
    <location>
        <begin position="156"/>
        <end position="175"/>
    </location>
</feature>
<proteinExistence type="predicted"/>
<protein>
    <submittedName>
        <fullName evidence="3">WASH complex subunit CCDC53 homolog isoform X1</fullName>
    </submittedName>
</protein>
<reference evidence="3" key="1">
    <citation type="submission" date="2022-08" db="EMBL/GenBank/DDBJ databases">
        <title>Genome sequencing of akame (Lates japonicus).</title>
        <authorList>
            <person name="Hashiguchi Y."/>
            <person name="Takahashi H."/>
        </authorList>
    </citation>
    <scope>NUCLEOTIDE SEQUENCE</scope>
    <source>
        <strain evidence="3">Kochi</strain>
    </source>
</reference>
<sequence>MEASWLLVALSATVVISIVLLAVVCLDCWKKGPESVIRERNASDEYIPSNQFRVIHPSQPTSELNSSRSAPHLLSPSRIMSSSDPGTQRRQRSFTPTETESNPSYENPPEDPPYVNPDPNHPDSDVEDPGYIIVIPDGEAVPTATPSRASSPSSDGQHDYENIQKEMEPEEKQNTEDEDQDDEQDYLNVPMNSQTAVTTGSSAQSDTDDPDNDDDYEASYVNQPPMIHSLN</sequence>
<feature type="compositionally biased region" description="Acidic residues" evidence="1">
    <location>
        <begin position="176"/>
        <end position="185"/>
    </location>
</feature>
<evidence type="ECO:0000313" key="4">
    <source>
        <dbReference type="Proteomes" id="UP001279410"/>
    </source>
</evidence>
<gene>
    <name evidence="3" type="ORF">AKAME5_000273000</name>
</gene>
<name>A0AAD3M7V4_LATJO</name>
<feature type="compositionally biased region" description="Acidic residues" evidence="1">
    <location>
        <begin position="206"/>
        <end position="217"/>
    </location>
</feature>
<accession>A0AAD3M7V4</accession>